<reference evidence="1 2" key="1">
    <citation type="submission" date="2019-05" db="EMBL/GenBank/DDBJ databases">
        <title>Another draft genome of Portunus trituberculatus and its Hox gene families provides insights of decapod evolution.</title>
        <authorList>
            <person name="Jeong J.-H."/>
            <person name="Song I."/>
            <person name="Kim S."/>
            <person name="Choi T."/>
            <person name="Kim D."/>
            <person name="Ryu S."/>
            <person name="Kim W."/>
        </authorList>
    </citation>
    <scope>NUCLEOTIDE SEQUENCE [LARGE SCALE GENOMIC DNA]</scope>
    <source>
        <tissue evidence="1">Muscle</tissue>
    </source>
</reference>
<dbReference type="AlphaFoldDB" id="A0A5B7DF87"/>
<gene>
    <name evidence="1" type="ORF">E2C01_012960</name>
</gene>
<keyword evidence="2" id="KW-1185">Reference proteome</keyword>
<dbReference type="EMBL" id="VSRR010000826">
    <property type="protein sequence ID" value="MPC20030.1"/>
    <property type="molecule type" value="Genomic_DNA"/>
</dbReference>
<dbReference type="Proteomes" id="UP000324222">
    <property type="component" value="Unassembled WGS sequence"/>
</dbReference>
<proteinExistence type="predicted"/>
<comment type="caution">
    <text evidence="1">The sequence shown here is derived from an EMBL/GenBank/DDBJ whole genome shotgun (WGS) entry which is preliminary data.</text>
</comment>
<protein>
    <submittedName>
        <fullName evidence="1">Uncharacterized protein</fullName>
    </submittedName>
</protein>
<evidence type="ECO:0000313" key="2">
    <source>
        <dbReference type="Proteomes" id="UP000324222"/>
    </source>
</evidence>
<evidence type="ECO:0000313" key="1">
    <source>
        <dbReference type="EMBL" id="MPC20030.1"/>
    </source>
</evidence>
<organism evidence="1 2">
    <name type="scientific">Portunus trituberculatus</name>
    <name type="common">Swimming crab</name>
    <name type="synonym">Neptunus trituberculatus</name>
    <dbReference type="NCBI Taxonomy" id="210409"/>
    <lineage>
        <taxon>Eukaryota</taxon>
        <taxon>Metazoa</taxon>
        <taxon>Ecdysozoa</taxon>
        <taxon>Arthropoda</taxon>
        <taxon>Crustacea</taxon>
        <taxon>Multicrustacea</taxon>
        <taxon>Malacostraca</taxon>
        <taxon>Eumalacostraca</taxon>
        <taxon>Eucarida</taxon>
        <taxon>Decapoda</taxon>
        <taxon>Pleocyemata</taxon>
        <taxon>Brachyura</taxon>
        <taxon>Eubrachyura</taxon>
        <taxon>Portunoidea</taxon>
        <taxon>Portunidae</taxon>
        <taxon>Portuninae</taxon>
        <taxon>Portunus</taxon>
    </lineage>
</organism>
<accession>A0A5B7DF87</accession>
<name>A0A5B7DF87_PORTR</name>
<sequence>MHISPVLASPSPAGCAFSLSPPGNPNGPQICEVFSSFRLAFNKYTYIMHSIIKQELDSSVAVALNNGLLSP</sequence>